<keyword evidence="8 14" id="KW-0378">Hydrolase</keyword>
<comment type="catalytic activity">
    <reaction evidence="1 14">
        <text>Endohydrolysis of (1-&gt;4)-alpha-D-glucosidic linkages in polysaccharides containing three or more (1-&gt;4)-alpha-linked D-glucose units.</text>
        <dbReference type="EC" id="3.2.1.1"/>
    </reaction>
</comment>
<dbReference type="PROSITE" id="PS51257">
    <property type="entry name" value="PROKAR_LIPOPROTEIN"/>
    <property type="match status" value="1"/>
</dbReference>
<dbReference type="AlphaFoldDB" id="A0A1L5SMA4"/>
<gene>
    <name evidence="18" type="primary">AMY</name>
</gene>
<evidence type="ECO:0000313" key="18">
    <source>
        <dbReference type="EMBL" id="APP18134.1"/>
    </source>
</evidence>
<feature type="domain" description="Glycosyl hydrolase family 13 catalytic" evidence="17">
    <location>
        <begin position="35"/>
        <end position="424"/>
    </location>
</feature>
<evidence type="ECO:0000256" key="3">
    <source>
        <dbReference type="ARBA" id="ARBA00001923"/>
    </source>
</evidence>
<keyword evidence="11 14" id="KW-0119">Carbohydrate metabolism</keyword>
<evidence type="ECO:0000256" key="15">
    <source>
        <dbReference type="SAM" id="SignalP"/>
    </source>
</evidence>
<evidence type="ECO:0000256" key="9">
    <source>
        <dbReference type="ARBA" id="ARBA00022837"/>
    </source>
</evidence>
<dbReference type="InterPro" id="IPR031319">
    <property type="entry name" value="A-amylase_C"/>
</dbReference>
<evidence type="ECO:0000256" key="5">
    <source>
        <dbReference type="ARBA" id="ARBA00011245"/>
    </source>
</evidence>
<evidence type="ECO:0000259" key="16">
    <source>
        <dbReference type="SMART" id="SM00632"/>
    </source>
</evidence>
<evidence type="ECO:0000256" key="10">
    <source>
        <dbReference type="ARBA" id="ARBA00023214"/>
    </source>
</evidence>
<keyword evidence="9" id="KW-0106">Calcium</keyword>
<organism evidence="18">
    <name type="scientific">Anisakis simplex</name>
    <name type="common">Herring worm</name>
    <dbReference type="NCBI Taxonomy" id="6269"/>
    <lineage>
        <taxon>Eukaryota</taxon>
        <taxon>Metazoa</taxon>
        <taxon>Ecdysozoa</taxon>
        <taxon>Nematoda</taxon>
        <taxon>Chromadorea</taxon>
        <taxon>Rhabditida</taxon>
        <taxon>Spirurina</taxon>
        <taxon>Ascaridomorpha</taxon>
        <taxon>Ascaridoidea</taxon>
        <taxon>Anisakidae</taxon>
        <taxon>Anisakis</taxon>
        <taxon>Anisakis simplex complex</taxon>
    </lineage>
</organism>
<comment type="cofactor">
    <cofactor evidence="3">
        <name>chloride</name>
        <dbReference type="ChEBI" id="CHEBI:17996"/>
    </cofactor>
</comment>
<keyword evidence="7" id="KW-0479">Metal-binding</keyword>
<accession>A0A1L5SMA4</accession>
<evidence type="ECO:0000256" key="13">
    <source>
        <dbReference type="RuleBase" id="RU003615"/>
    </source>
</evidence>
<evidence type="ECO:0000256" key="11">
    <source>
        <dbReference type="ARBA" id="ARBA00023277"/>
    </source>
</evidence>
<dbReference type="SUPFAM" id="SSF51445">
    <property type="entry name" value="(Trans)glycosidases"/>
    <property type="match status" value="1"/>
</dbReference>
<feature type="domain" description="Alpha-amylase C-terminal" evidence="16">
    <location>
        <begin position="433"/>
        <end position="524"/>
    </location>
</feature>
<dbReference type="PRINTS" id="PR00110">
    <property type="entry name" value="ALPHAAMYLASE"/>
</dbReference>
<dbReference type="InterPro" id="IPR006047">
    <property type="entry name" value="GH13_cat_dom"/>
</dbReference>
<dbReference type="InterPro" id="IPR017853">
    <property type="entry name" value="GH"/>
</dbReference>
<evidence type="ECO:0000256" key="1">
    <source>
        <dbReference type="ARBA" id="ARBA00000548"/>
    </source>
</evidence>
<evidence type="ECO:0000256" key="2">
    <source>
        <dbReference type="ARBA" id="ARBA00001913"/>
    </source>
</evidence>
<dbReference type="InterPro" id="IPR013780">
    <property type="entry name" value="Glyco_hydro_b"/>
</dbReference>
<dbReference type="EMBL" id="KX280018">
    <property type="protein sequence ID" value="APP18134.1"/>
    <property type="molecule type" value="Genomic_DNA"/>
</dbReference>
<keyword evidence="15" id="KW-0732">Signal</keyword>
<dbReference type="SMART" id="SM00642">
    <property type="entry name" value="Aamy"/>
    <property type="match status" value="1"/>
</dbReference>
<evidence type="ECO:0000259" key="17">
    <source>
        <dbReference type="SMART" id="SM00642"/>
    </source>
</evidence>
<dbReference type="Pfam" id="PF00128">
    <property type="entry name" value="Alpha-amylase"/>
    <property type="match status" value="1"/>
</dbReference>
<dbReference type="Gene3D" id="3.20.20.80">
    <property type="entry name" value="Glycosidases"/>
    <property type="match status" value="1"/>
</dbReference>
<dbReference type="Pfam" id="PF02806">
    <property type="entry name" value="Alpha-amylase_C"/>
    <property type="match status" value="1"/>
</dbReference>
<evidence type="ECO:0000256" key="4">
    <source>
        <dbReference type="ARBA" id="ARBA00008061"/>
    </source>
</evidence>
<comment type="similarity">
    <text evidence="4 13">Belongs to the glycosyl hydrolase 13 family.</text>
</comment>
<evidence type="ECO:0000256" key="7">
    <source>
        <dbReference type="ARBA" id="ARBA00022723"/>
    </source>
</evidence>
<dbReference type="CDD" id="cd11317">
    <property type="entry name" value="AmyAc_bac_euk_AmyA"/>
    <property type="match status" value="1"/>
</dbReference>
<protein>
    <recommendedName>
        <fullName evidence="6 14">Alpha-amylase</fullName>
        <ecNumber evidence="6 14">3.2.1.1</ecNumber>
    </recommendedName>
</protein>
<dbReference type="GO" id="GO:0005975">
    <property type="term" value="P:carbohydrate metabolic process"/>
    <property type="evidence" value="ECO:0007669"/>
    <property type="project" value="InterPro"/>
</dbReference>
<dbReference type="EC" id="3.2.1.1" evidence="6 14"/>
<dbReference type="PANTHER" id="PTHR43447">
    <property type="entry name" value="ALPHA-AMYLASE"/>
    <property type="match status" value="1"/>
</dbReference>
<sequence length="526" mass="59534">MASRWVLLFVAILVATACGDPEHEFDAPQTLPDRQTMVHLFEWKWTDIARECENFLQYYGYGAVQISPPNEHVIIYKDNDLPWWVRYQPVSYKLESRSGTREEFIDMVNRCNKVGVRIIVDAVLNHMTGANMKFGENGVSSWNGSYFDSTPGREQFPAVPYGAGDTNDWRCNGDIQGSDYQQSAIDVRNCRLVSLIDLNQGSEYVRWKMSEYLNGLIDIGVAGFRFDAAKHMWPGDLRPLLNKVKNLRSDIFGENQRPFVVHEVIDRGGEAVKVAQYVNIGRYTDFNYGMIVGQCARRERDFGDMVWWGPGYGYGNMAGHDILAFIDNHDNQRDANPYVPIYKYGDNYAMTVGFMLAYTYGYPRVMSSYYFDNNIQGPPNYGRESGYATRSPAFAPAPDSSCLGSSGFVCEHRWRAIRGMVRFRQACTGAEITNKSSDKNRIAFERHGKGYFALNNNLSVWSMDVKVGLPEGTYCEVWSGEPFEGKCSGKEIHVDKDGKLVMFSGNAHFDVPVGQFQAIHVGGKLN</sequence>
<dbReference type="InterPro" id="IPR006046">
    <property type="entry name" value="Alpha_amylase"/>
</dbReference>
<evidence type="ECO:0000256" key="12">
    <source>
        <dbReference type="ARBA" id="ARBA00023295"/>
    </source>
</evidence>
<reference evidence="18" key="1">
    <citation type="submission" date="2016-05" db="EMBL/GenBank/DDBJ databases">
        <authorList>
            <person name="Lavstsen T."/>
            <person name="Jespersen J.S."/>
        </authorList>
    </citation>
    <scope>NUCLEOTIDE SEQUENCE</scope>
</reference>
<dbReference type="SMART" id="SM00632">
    <property type="entry name" value="Aamy_C"/>
    <property type="match status" value="1"/>
</dbReference>
<keyword evidence="10" id="KW-0868">Chloride</keyword>
<dbReference type="GO" id="GO:0004556">
    <property type="term" value="F:alpha-amylase activity"/>
    <property type="evidence" value="ECO:0007669"/>
    <property type="project" value="UniProtKB-UniRule"/>
</dbReference>
<feature type="signal peptide" evidence="15">
    <location>
        <begin position="1"/>
        <end position="19"/>
    </location>
</feature>
<evidence type="ECO:0000256" key="8">
    <source>
        <dbReference type="ARBA" id="ARBA00022801"/>
    </source>
</evidence>
<comment type="subunit">
    <text evidence="5">Monomer.</text>
</comment>
<dbReference type="GO" id="GO:0046872">
    <property type="term" value="F:metal ion binding"/>
    <property type="evidence" value="ECO:0007669"/>
    <property type="project" value="UniProtKB-KW"/>
</dbReference>
<comment type="cofactor">
    <cofactor evidence="2">
        <name>Ca(2+)</name>
        <dbReference type="ChEBI" id="CHEBI:29108"/>
    </cofactor>
</comment>
<evidence type="ECO:0000256" key="6">
    <source>
        <dbReference type="ARBA" id="ARBA00012595"/>
    </source>
</evidence>
<evidence type="ECO:0000256" key="14">
    <source>
        <dbReference type="RuleBase" id="RU361134"/>
    </source>
</evidence>
<feature type="chain" id="PRO_5012701845" description="Alpha-amylase" evidence="15">
    <location>
        <begin position="20"/>
        <end position="526"/>
    </location>
</feature>
<dbReference type="InterPro" id="IPR006048">
    <property type="entry name" value="A-amylase/branching_C"/>
</dbReference>
<proteinExistence type="inferred from homology"/>
<dbReference type="Gene3D" id="2.60.40.1180">
    <property type="entry name" value="Golgi alpha-mannosidase II"/>
    <property type="match status" value="1"/>
</dbReference>
<name>A0A1L5SMA4_ANISI</name>
<dbReference type="SUPFAM" id="SSF51011">
    <property type="entry name" value="Glycosyl hydrolase domain"/>
    <property type="match status" value="1"/>
</dbReference>
<keyword evidence="12 14" id="KW-0326">Glycosidase</keyword>